<evidence type="ECO:0000256" key="2">
    <source>
        <dbReference type="RuleBase" id="RU362097"/>
    </source>
</evidence>
<reference evidence="4" key="1">
    <citation type="journal article" date="2017" name="Biotechnol. Biofuels">
        <title>Evaluation of environmental bacterial communities as a factor affecting the growth of duckweed Lemna minor.</title>
        <authorList>
            <person name="Ishizawa H."/>
            <person name="Kuroda M."/>
            <person name="Morikawa M."/>
            <person name="Ike M."/>
        </authorList>
    </citation>
    <scope>NUCLEOTIDE SEQUENCE [LARGE SCALE GENOMIC DNA]</scope>
    <source>
        <strain evidence="4">H3</strain>
    </source>
</reference>
<dbReference type="Gene3D" id="1.20.1600.10">
    <property type="entry name" value="Outer membrane efflux proteins (OEP)"/>
    <property type="match status" value="1"/>
</dbReference>
<dbReference type="KEGG" id="amah:DLM_3524"/>
<keyword evidence="2" id="KW-0564">Palmitate</keyword>
<dbReference type="STRING" id="332411.VI06_15880"/>
<evidence type="ECO:0000313" key="4">
    <source>
        <dbReference type="Proteomes" id="UP000198290"/>
    </source>
</evidence>
<reference evidence="3 4" key="2">
    <citation type="journal article" date="2017" name="Genome Announc.">
        <title>Draft genome sequence of Aquitalea magnusonii strain H3, a plant growth-promoting bacterium of duckweed Lemna minor.</title>
        <authorList>
            <person name="Ishizawa H."/>
            <person name="Kuroda M."/>
            <person name="Ike M."/>
        </authorList>
    </citation>
    <scope>NUCLEOTIDE SEQUENCE [LARGE SCALE GENOMIC DNA]</scope>
    <source>
        <strain evidence="3 4">H3</strain>
    </source>
</reference>
<dbReference type="AlphaFoldDB" id="A0A3G9GGX4"/>
<dbReference type="GO" id="GO:0015562">
    <property type="term" value="F:efflux transmembrane transporter activity"/>
    <property type="evidence" value="ECO:0007669"/>
    <property type="project" value="InterPro"/>
</dbReference>
<keyword evidence="2" id="KW-0472">Membrane</keyword>
<keyword evidence="2" id="KW-1134">Transmembrane beta strand</keyword>
<dbReference type="PANTHER" id="PTHR30203">
    <property type="entry name" value="OUTER MEMBRANE CATION EFFLUX PROTEIN"/>
    <property type="match status" value="1"/>
</dbReference>
<feature type="signal peptide" evidence="2">
    <location>
        <begin position="1"/>
        <end position="25"/>
    </location>
</feature>
<dbReference type="SUPFAM" id="SSF56954">
    <property type="entry name" value="Outer membrane efflux proteins (OEP)"/>
    <property type="match status" value="1"/>
</dbReference>
<dbReference type="Proteomes" id="UP000198290">
    <property type="component" value="Chromosome"/>
</dbReference>
<keyword evidence="2" id="KW-0732">Signal</keyword>
<gene>
    <name evidence="3" type="ORF">DLM_3524</name>
</gene>
<comment type="similarity">
    <text evidence="1 2">Belongs to the outer membrane factor (OMF) (TC 1.B.17) family.</text>
</comment>
<name>A0A3G9GGX4_9NEIS</name>
<dbReference type="Gene3D" id="2.20.200.10">
    <property type="entry name" value="Outer membrane efflux proteins (OEP)"/>
    <property type="match status" value="1"/>
</dbReference>
<dbReference type="NCBIfam" id="TIGR01845">
    <property type="entry name" value="outer_NodT"/>
    <property type="match status" value="1"/>
</dbReference>
<dbReference type="Pfam" id="PF02321">
    <property type="entry name" value="OEP"/>
    <property type="match status" value="2"/>
</dbReference>
<reference evidence="4" key="3">
    <citation type="journal article" date="2017" name="Plant Physiol. Biochem.">
        <title>Differential oxidative and antioxidative response of duckweed Lemna minor toward plant growth promoting/inhibiting bacteria.</title>
        <authorList>
            <person name="Ishizawa H."/>
            <person name="Kuroda M."/>
            <person name="Morikawa M."/>
            <person name="Ike M."/>
        </authorList>
    </citation>
    <scope>NUCLEOTIDE SEQUENCE [LARGE SCALE GENOMIC DNA]</scope>
    <source>
        <strain evidence="4">H3</strain>
    </source>
</reference>
<keyword evidence="4" id="KW-1185">Reference proteome</keyword>
<dbReference type="EMBL" id="AP018823">
    <property type="protein sequence ID" value="BBF87110.1"/>
    <property type="molecule type" value="Genomic_DNA"/>
</dbReference>
<dbReference type="RefSeq" id="WP_167467157.1">
    <property type="nucleotide sequence ID" value="NZ_AP018823.1"/>
</dbReference>
<evidence type="ECO:0000256" key="1">
    <source>
        <dbReference type="ARBA" id="ARBA00007613"/>
    </source>
</evidence>
<sequence length="461" mass="49289">MSAFTPSRLALAGLLSLLLAGCTIGPDYTRPKMDIPATYKEDGRWKTATPQDAAPRGNWWAVYQDPQLDSLMDTLNRQSPTIAQAEANYRNARALLDQAEASLWPTISSSASKTRGVTTAGGSVSNQYNLSASASWEVDLWGTVRRAVEAGNAKEAASAAQLASIRLSSQAQLATAYLQLVATDVQLKQLQDSEANLLQNLQLTRNQFAVGMVSDDVVAQAESSWKTAQATRVDKQLSRAQLEHAIAASLGVAPASFTLPVSKTLPHLPQLPAGLPSTLLERRPDIAAAERAVAQANAEIGIAKAAFFPTLNLTASGGYKSSSFADWVSLPNRIWSVGPQLAFTLFDGGLRRAQTAAAVASYDASVASYRQTVLSAFQAVEDNLSAQALLDEEMQYQQAALAAAQRAETIALNQYRAGVVSYLNVLTAQNSRISAENSLWTLKNRQYTASVALIAALGGQW</sequence>
<keyword evidence="2 3" id="KW-0449">Lipoprotein</keyword>
<feature type="chain" id="PRO_5017850659" evidence="2">
    <location>
        <begin position="26"/>
        <end position="461"/>
    </location>
</feature>
<proteinExistence type="inferred from homology"/>
<dbReference type="GO" id="GO:0005886">
    <property type="term" value="C:plasma membrane"/>
    <property type="evidence" value="ECO:0007669"/>
    <property type="project" value="UniProtKB-SubCell"/>
</dbReference>
<protein>
    <submittedName>
        <fullName evidence="3">RND efflux system, outer membrane lipoprotein, NodT family</fullName>
    </submittedName>
</protein>
<dbReference type="PANTHER" id="PTHR30203:SF33">
    <property type="entry name" value="BLR4455 PROTEIN"/>
    <property type="match status" value="1"/>
</dbReference>
<organism evidence="3 4">
    <name type="scientific">Aquitalea magnusonii</name>
    <dbReference type="NCBI Taxonomy" id="332411"/>
    <lineage>
        <taxon>Bacteria</taxon>
        <taxon>Pseudomonadati</taxon>
        <taxon>Pseudomonadota</taxon>
        <taxon>Betaproteobacteria</taxon>
        <taxon>Neisseriales</taxon>
        <taxon>Chromobacteriaceae</taxon>
        <taxon>Aquitalea</taxon>
    </lineage>
</organism>
<dbReference type="InterPro" id="IPR003423">
    <property type="entry name" value="OMP_efflux"/>
</dbReference>
<keyword evidence="2" id="KW-0812">Transmembrane</keyword>
<evidence type="ECO:0000313" key="3">
    <source>
        <dbReference type="EMBL" id="BBF87110.1"/>
    </source>
</evidence>
<dbReference type="InterPro" id="IPR010131">
    <property type="entry name" value="MdtP/NodT-like"/>
</dbReference>
<comment type="subcellular location">
    <subcellularLocation>
        <location evidence="2">Cell membrane</location>
        <topology evidence="2">Lipid-anchor</topology>
    </subcellularLocation>
</comment>
<accession>A0A3G9GGX4</accession>